<dbReference type="Proteomes" id="UP001500238">
    <property type="component" value="Unassembled WGS sequence"/>
</dbReference>
<feature type="chain" id="PRO_5045478543" description="Sulfur globule protein" evidence="1">
    <location>
        <begin position="20"/>
        <end position="101"/>
    </location>
</feature>
<reference evidence="3" key="1">
    <citation type="journal article" date="2019" name="Int. J. Syst. Evol. Microbiol.">
        <title>The Global Catalogue of Microorganisms (GCM) 10K type strain sequencing project: providing services to taxonomists for standard genome sequencing and annotation.</title>
        <authorList>
            <consortium name="The Broad Institute Genomics Platform"/>
            <consortium name="The Broad Institute Genome Sequencing Center for Infectious Disease"/>
            <person name="Wu L."/>
            <person name="Ma J."/>
        </authorList>
    </citation>
    <scope>NUCLEOTIDE SEQUENCE [LARGE SCALE GENOMIC DNA]</scope>
    <source>
        <strain evidence="3">JCM 14603</strain>
    </source>
</reference>
<feature type="signal peptide" evidence="1">
    <location>
        <begin position="1"/>
        <end position="19"/>
    </location>
</feature>
<keyword evidence="1" id="KW-0732">Signal</keyword>
<comment type="caution">
    <text evidence="2">The sequence shown here is derived from an EMBL/GenBank/DDBJ whole genome shotgun (WGS) entry which is preliminary data.</text>
</comment>
<name>A0ABP3T7M7_9SPHN</name>
<organism evidence="2 3">
    <name type="scientific">Sphingomonas insulae</name>
    <dbReference type="NCBI Taxonomy" id="424800"/>
    <lineage>
        <taxon>Bacteria</taxon>
        <taxon>Pseudomonadati</taxon>
        <taxon>Pseudomonadota</taxon>
        <taxon>Alphaproteobacteria</taxon>
        <taxon>Sphingomonadales</taxon>
        <taxon>Sphingomonadaceae</taxon>
        <taxon>Sphingomonas</taxon>
    </lineage>
</organism>
<sequence>MKLVALFGAVALATGTLVAATPAEAQRHGYDRGGYDRGHHRGYDRGWDRGYHRGPSRHYRGYDRGRRYGYGYGRGYGRSRVVCRVQRGYYGPVRRCFRVYR</sequence>
<keyword evidence="3" id="KW-1185">Reference proteome</keyword>
<dbReference type="RefSeq" id="WP_163958266.1">
    <property type="nucleotide sequence ID" value="NZ_BAAAES010000009.1"/>
</dbReference>
<accession>A0ABP3T7M7</accession>
<evidence type="ECO:0000313" key="2">
    <source>
        <dbReference type="EMBL" id="GAA0673564.1"/>
    </source>
</evidence>
<gene>
    <name evidence="2" type="ORF">GCM10009102_26590</name>
</gene>
<evidence type="ECO:0000256" key="1">
    <source>
        <dbReference type="SAM" id="SignalP"/>
    </source>
</evidence>
<evidence type="ECO:0008006" key="4">
    <source>
        <dbReference type="Google" id="ProtNLM"/>
    </source>
</evidence>
<proteinExistence type="predicted"/>
<protein>
    <recommendedName>
        <fullName evidence="4">Sulfur globule protein</fullName>
    </recommendedName>
</protein>
<evidence type="ECO:0000313" key="3">
    <source>
        <dbReference type="Proteomes" id="UP001500238"/>
    </source>
</evidence>
<dbReference type="EMBL" id="BAAAES010000009">
    <property type="protein sequence ID" value="GAA0673564.1"/>
    <property type="molecule type" value="Genomic_DNA"/>
</dbReference>